<evidence type="ECO:0000313" key="8">
    <source>
        <dbReference type="Proteomes" id="UP000199659"/>
    </source>
</evidence>
<dbReference type="InterPro" id="IPR043428">
    <property type="entry name" value="LivM-like"/>
</dbReference>
<feature type="transmembrane region" description="Helical" evidence="6">
    <location>
        <begin position="12"/>
        <end position="30"/>
    </location>
</feature>
<feature type="transmembrane region" description="Helical" evidence="6">
    <location>
        <begin position="98"/>
        <end position="119"/>
    </location>
</feature>
<reference evidence="7 8" key="1">
    <citation type="submission" date="2016-10" db="EMBL/GenBank/DDBJ databases">
        <authorList>
            <person name="de Groot N.N."/>
        </authorList>
    </citation>
    <scope>NUCLEOTIDE SEQUENCE [LARGE SCALE GENOMIC DNA]</scope>
    <source>
        <strain evidence="7 8">743A</strain>
    </source>
</reference>
<dbReference type="PANTHER" id="PTHR30482">
    <property type="entry name" value="HIGH-AFFINITY BRANCHED-CHAIN AMINO ACID TRANSPORT SYSTEM PERMEASE"/>
    <property type="match status" value="1"/>
</dbReference>
<dbReference type="PANTHER" id="PTHR30482:SF10">
    <property type="entry name" value="HIGH-AFFINITY BRANCHED-CHAIN AMINO ACID TRANSPORT PROTEIN BRAE"/>
    <property type="match status" value="1"/>
</dbReference>
<dbReference type="Proteomes" id="UP000199659">
    <property type="component" value="Unassembled WGS sequence"/>
</dbReference>
<dbReference type="OrthoDB" id="9789927at2"/>
<keyword evidence="5 6" id="KW-0472">Membrane</keyword>
<name>A0A1I6HKE2_9FIRM</name>
<accession>A0A1I6HKE2</accession>
<protein>
    <submittedName>
        <fullName evidence="7">Branched-chain amino acid transport system permease protein</fullName>
    </submittedName>
</protein>
<dbReference type="RefSeq" id="WP_092558698.1">
    <property type="nucleotide sequence ID" value="NZ_FOYZ01000001.1"/>
</dbReference>
<evidence type="ECO:0000313" key="7">
    <source>
        <dbReference type="EMBL" id="SFR54941.1"/>
    </source>
</evidence>
<keyword evidence="8" id="KW-1185">Reference proteome</keyword>
<feature type="transmembrane region" description="Helical" evidence="6">
    <location>
        <begin position="213"/>
        <end position="231"/>
    </location>
</feature>
<evidence type="ECO:0000256" key="3">
    <source>
        <dbReference type="ARBA" id="ARBA00022692"/>
    </source>
</evidence>
<dbReference type="InterPro" id="IPR001851">
    <property type="entry name" value="ABC_transp_permease"/>
</dbReference>
<gene>
    <name evidence="7" type="ORF">SAMN05661086_00060</name>
</gene>
<dbReference type="Pfam" id="PF02653">
    <property type="entry name" value="BPD_transp_2"/>
    <property type="match status" value="1"/>
</dbReference>
<feature type="transmembrane region" description="Helical" evidence="6">
    <location>
        <begin position="66"/>
        <end position="86"/>
    </location>
</feature>
<comment type="subcellular location">
    <subcellularLocation>
        <location evidence="1">Cell membrane</location>
        <topology evidence="1">Multi-pass membrane protein</topology>
    </subcellularLocation>
</comment>
<organism evidence="7 8">
    <name type="scientific">Anaeromicropila populeti</name>
    <dbReference type="NCBI Taxonomy" id="37658"/>
    <lineage>
        <taxon>Bacteria</taxon>
        <taxon>Bacillati</taxon>
        <taxon>Bacillota</taxon>
        <taxon>Clostridia</taxon>
        <taxon>Lachnospirales</taxon>
        <taxon>Lachnospiraceae</taxon>
        <taxon>Anaeromicropila</taxon>
    </lineage>
</organism>
<dbReference type="STRING" id="37658.SAMN05661086_00060"/>
<evidence type="ECO:0000256" key="2">
    <source>
        <dbReference type="ARBA" id="ARBA00022475"/>
    </source>
</evidence>
<feature type="transmembrane region" description="Helical" evidence="6">
    <location>
        <begin position="251"/>
        <end position="275"/>
    </location>
</feature>
<keyword evidence="3 6" id="KW-0812">Transmembrane</keyword>
<evidence type="ECO:0000256" key="4">
    <source>
        <dbReference type="ARBA" id="ARBA00022989"/>
    </source>
</evidence>
<keyword evidence="2" id="KW-1003">Cell membrane</keyword>
<proteinExistence type="predicted"/>
<feature type="transmembrane region" description="Helical" evidence="6">
    <location>
        <begin position="165"/>
        <end position="183"/>
    </location>
</feature>
<evidence type="ECO:0000256" key="1">
    <source>
        <dbReference type="ARBA" id="ARBA00004651"/>
    </source>
</evidence>
<feature type="transmembrane region" description="Helical" evidence="6">
    <location>
        <begin position="287"/>
        <end position="305"/>
    </location>
</feature>
<keyword evidence="4 6" id="KW-1133">Transmembrane helix</keyword>
<dbReference type="CDD" id="cd06581">
    <property type="entry name" value="TM_PBP1_LivM_like"/>
    <property type="match status" value="1"/>
</dbReference>
<dbReference type="GO" id="GO:0005886">
    <property type="term" value="C:plasma membrane"/>
    <property type="evidence" value="ECO:0007669"/>
    <property type="project" value="UniProtKB-SubCell"/>
</dbReference>
<dbReference type="GO" id="GO:0015658">
    <property type="term" value="F:branched-chain amino acid transmembrane transporter activity"/>
    <property type="evidence" value="ECO:0007669"/>
    <property type="project" value="InterPro"/>
</dbReference>
<dbReference type="AlphaFoldDB" id="A0A1I6HKE2"/>
<sequence length="325" mass="34981">MTKNRKNDKIKIVYSILAIVVIYILLKIAIDGGILNRQYRSLIVPIGINIILAVSLNLTTGFLGELALGHAGFMAIGAYVGALITLNMNASVYVELPLALLAGGLSAALAGLIIGIPVLRLRGDYLAIVTLAFNQIIISIINSMKVTNGAQGLSKIETYTNYKHFTSAFILVVITIIVIRNFVHSKHGRAVCAVRDNMIAAEASGLQVSRYKILAFAIAAFFAGVAGVIYAHNVSIIKPTNFEYTKSIEILVMVVLGGMGSIKGSIIAAAALTVLPEFLRGADDFRMLLYATVLIVMMLFNQSGVRDRLLGKRKLLSNSKNVKGE</sequence>
<evidence type="ECO:0000256" key="5">
    <source>
        <dbReference type="ARBA" id="ARBA00023136"/>
    </source>
</evidence>
<evidence type="ECO:0000256" key="6">
    <source>
        <dbReference type="SAM" id="Phobius"/>
    </source>
</evidence>
<dbReference type="EMBL" id="FOYZ01000001">
    <property type="protein sequence ID" value="SFR54941.1"/>
    <property type="molecule type" value="Genomic_DNA"/>
</dbReference>
<feature type="transmembrane region" description="Helical" evidence="6">
    <location>
        <begin position="125"/>
        <end position="144"/>
    </location>
</feature>